<gene>
    <name evidence="2" type="ORF">ACFPZ3_06310</name>
</gene>
<proteinExistence type="predicted"/>
<dbReference type="Proteomes" id="UP001596058">
    <property type="component" value="Unassembled WGS sequence"/>
</dbReference>
<dbReference type="InterPro" id="IPR031325">
    <property type="entry name" value="RHS_repeat"/>
</dbReference>
<evidence type="ECO:0008006" key="4">
    <source>
        <dbReference type="Google" id="ProtNLM"/>
    </source>
</evidence>
<evidence type="ECO:0000256" key="1">
    <source>
        <dbReference type="SAM" id="MobiDB-lite"/>
    </source>
</evidence>
<protein>
    <recommendedName>
        <fullName evidence="4">YD repeat-containing protein</fullName>
    </recommendedName>
</protein>
<accession>A0ABW1CFN2</accession>
<evidence type="ECO:0000313" key="2">
    <source>
        <dbReference type="EMBL" id="MFC5823458.1"/>
    </source>
</evidence>
<dbReference type="PANTHER" id="PTHR32305">
    <property type="match status" value="1"/>
</dbReference>
<dbReference type="PANTHER" id="PTHR32305:SF15">
    <property type="entry name" value="PROTEIN RHSA-RELATED"/>
    <property type="match status" value="1"/>
</dbReference>
<name>A0ABW1CFN2_9ACTN</name>
<dbReference type="RefSeq" id="WP_379512991.1">
    <property type="nucleotide sequence ID" value="NZ_JBHSPA010000009.1"/>
</dbReference>
<feature type="compositionally biased region" description="Low complexity" evidence="1">
    <location>
        <begin position="359"/>
        <end position="381"/>
    </location>
</feature>
<dbReference type="EMBL" id="JBHSPA010000009">
    <property type="protein sequence ID" value="MFC5823458.1"/>
    <property type="molecule type" value="Genomic_DNA"/>
</dbReference>
<dbReference type="Pfam" id="PF05593">
    <property type="entry name" value="RHS_repeat"/>
    <property type="match status" value="2"/>
</dbReference>
<keyword evidence="3" id="KW-1185">Reference proteome</keyword>
<dbReference type="InterPro" id="IPR050708">
    <property type="entry name" value="T6SS_VgrG/RHS"/>
</dbReference>
<reference evidence="3" key="1">
    <citation type="journal article" date="2019" name="Int. J. Syst. Evol. Microbiol.">
        <title>The Global Catalogue of Microorganisms (GCM) 10K type strain sequencing project: providing services to taxonomists for standard genome sequencing and annotation.</title>
        <authorList>
            <consortium name="The Broad Institute Genomics Platform"/>
            <consortium name="The Broad Institute Genome Sequencing Center for Infectious Disease"/>
            <person name="Wu L."/>
            <person name="Ma J."/>
        </authorList>
    </citation>
    <scope>NUCLEOTIDE SEQUENCE [LARGE SCALE GENOMIC DNA]</scope>
    <source>
        <strain evidence="3">CCUG 53903</strain>
    </source>
</reference>
<dbReference type="NCBIfam" id="TIGR01643">
    <property type="entry name" value="YD_repeat_2x"/>
    <property type="match status" value="2"/>
</dbReference>
<organism evidence="2 3">
    <name type="scientific">Nonomuraea insulae</name>
    <dbReference type="NCBI Taxonomy" id="1616787"/>
    <lineage>
        <taxon>Bacteria</taxon>
        <taxon>Bacillati</taxon>
        <taxon>Actinomycetota</taxon>
        <taxon>Actinomycetes</taxon>
        <taxon>Streptosporangiales</taxon>
        <taxon>Streptosporangiaceae</taxon>
        <taxon>Nonomuraea</taxon>
    </lineage>
</organism>
<sequence length="401" mass="43223">MQVIAAGHGLGDHVDLQQPVQCPAFNAARWMLDLKAAVTRYANASCSGAEVSRQEVAYDGQGFGAAPLIGDRTTIRTKINSSPAWATTKNTYDALGRPLAVTDPNGHTLTTTHTPGERYPVTTTVTNHLGHTRTTEWNRPRQTARAEIDARGRRTSYEHDALGRLISARNPTEQAQDSPASAEFTYLIDPGKAAPAIVRSRMLQDTTRYVDSWTVYDSFLRERQAQRLSPEAGKALITDTTYDNRGLTSAVSRPEAVAGTAGQSILPAPSAGWANDTVTGYDELRRPIWVIERASGAYRSSTVTEYTHDTVKNTPQPAAGGVIRSTADAYGRTVRVEELDGSSWRPTTYGYDAADRLVSATDPGSTSSTPATTTPSSAGSSHPIRSSGRRCRSRSIPTPTA</sequence>
<evidence type="ECO:0000313" key="3">
    <source>
        <dbReference type="Proteomes" id="UP001596058"/>
    </source>
</evidence>
<comment type="caution">
    <text evidence="2">The sequence shown here is derived from an EMBL/GenBank/DDBJ whole genome shotgun (WGS) entry which is preliminary data.</text>
</comment>
<dbReference type="InterPro" id="IPR006530">
    <property type="entry name" value="YD"/>
</dbReference>
<feature type="region of interest" description="Disordered" evidence="1">
    <location>
        <begin position="358"/>
        <end position="401"/>
    </location>
</feature>
<dbReference type="Gene3D" id="2.180.10.10">
    <property type="entry name" value="RHS repeat-associated core"/>
    <property type="match status" value="1"/>
</dbReference>